<dbReference type="AlphaFoldDB" id="A0A395RHB6"/>
<feature type="compositionally biased region" description="Polar residues" evidence="1">
    <location>
        <begin position="301"/>
        <end position="318"/>
    </location>
</feature>
<comment type="caution">
    <text evidence="2">The sequence shown here is derived from an EMBL/GenBank/DDBJ whole genome shotgun (WGS) entry which is preliminary data.</text>
</comment>
<feature type="compositionally biased region" description="Low complexity" evidence="1">
    <location>
        <begin position="333"/>
        <end position="351"/>
    </location>
</feature>
<keyword evidence="3" id="KW-1185">Reference proteome</keyword>
<gene>
    <name evidence="2" type="ORF">FSPOR_11359</name>
</gene>
<evidence type="ECO:0000313" key="3">
    <source>
        <dbReference type="Proteomes" id="UP000266152"/>
    </source>
</evidence>
<proteinExistence type="predicted"/>
<feature type="compositionally biased region" description="Basic residues" evidence="1">
    <location>
        <begin position="463"/>
        <end position="478"/>
    </location>
</feature>
<reference evidence="2 3" key="1">
    <citation type="journal article" date="2018" name="PLoS Pathog.">
        <title>Evolution of structural diversity of trichothecenes, a family of toxins produced by plant pathogenic and entomopathogenic fungi.</title>
        <authorList>
            <person name="Proctor R.H."/>
            <person name="McCormick S.P."/>
            <person name="Kim H.S."/>
            <person name="Cardoza R.E."/>
            <person name="Stanley A.M."/>
            <person name="Lindo L."/>
            <person name="Kelly A."/>
            <person name="Brown D.W."/>
            <person name="Lee T."/>
            <person name="Vaughan M.M."/>
            <person name="Alexander N.J."/>
            <person name="Busman M."/>
            <person name="Gutierrez S."/>
        </authorList>
    </citation>
    <scope>NUCLEOTIDE SEQUENCE [LARGE SCALE GENOMIC DNA]</scope>
    <source>
        <strain evidence="2 3">NRRL 3299</strain>
    </source>
</reference>
<feature type="region of interest" description="Disordered" evidence="1">
    <location>
        <begin position="280"/>
        <end position="352"/>
    </location>
</feature>
<name>A0A395RHB6_FUSSP</name>
<dbReference type="Proteomes" id="UP000266152">
    <property type="component" value="Unassembled WGS sequence"/>
</dbReference>
<evidence type="ECO:0000256" key="1">
    <source>
        <dbReference type="SAM" id="MobiDB-lite"/>
    </source>
</evidence>
<sequence>MPNPLKASYHFLAWILDHDTVPNDIRRSLELVRTCDSDLQHLIELRNDCFPLLKRRPKVLQRVHTIIGSAQKGLQEVSEIVERCRPENDRGSRTTFSKRMAWALVESSEFKSQEPIVSRHHAAVLTELNFLRQIALMAPIAEPEEREEKRGIVKDATVFDNVALLGDLLGDMSIPSEKQPPVTQTIIPQPPIIVLNSDTEPLTRSDMASLQVPASLHRKSSSQTLHIEHACDSLPEVLPVNMTSAPPSRSLTTSSKYDTKDLVGLSLLLGDPLDFEYHSTPSPVPQREGIKRAVTVPAPPQTSVYGPPQNGSVYSEPNQRIPYSAEDSVSDLSQCSQNSYGSSSISSNISSPLHHRPSAVSVLSSTAQVPSQHCQSCSNHYPGQFVWTNSSSTTISIASPYFHDNNPLLAQPIAELDTSPYQMVPIVDAPIHHDGSRDQTLALQVNTTPVELPAEERQATKPNLRRQTIRLGSSRRGRTFSEPGSSLHQPDKKRP</sequence>
<accession>A0A395RHB6</accession>
<feature type="region of interest" description="Disordered" evidence="1">
    <location>
        <begin position="454"/>
        <end position="495"/>
    </location>
</feature>
<organism evidence="2 3">
    <name type="scientific">Fusarium sporotrichioides</name>
    <dbReference type="NCBI Taxonomy" id="5514"/>
    <lineage>
        <taxon>Eukaryota</taxon>
        <taxon>Fungi</taxon>
        <taxon>Dikarya</taxon>
        <taxon>Ascomycota</taxon>
        <taxon>Pezizomycotina</taxon>
        <taxon>Sordariomycetes</taxon>
        <taxon>Hypocreomycetidae</taxon>
        <taxon>Hypocreales</taxon>
        <taxon>Nectriaceae</taxon>
        <taxon>Fusarium</taxon>
    </lineage>
</organism>
<dbReference type="EMBL" id="PXOF01000219">
    <property type="protein sequence ID" value="RGP59413.1"/>
    <property type="molecule type" value="Genomic_DNA"/>
</dbReference>
<evidence type="ECO:0000313" key="2">
    <source>
        <dbReference type="EMBL" id="RGP59413.1"/>
    </source>
</evidence>
<protein>
    <submittedName>
        <fullName evidence="2">Uncharacterized protein</fullName>
    </submittedName>
</protein>